<dbReference type="PANTHER" id="PTHR28307:SF2">
    <property type="entry name" value="PROTEIN PAL1"/>
    <property type="match status" value="1"/>
</dbReference>
<accession>A0A5C3R295</accession>
<feature type="compositionally biased region" description="Basic and acidic residues" evidence="1">
    <location>
        <begin position="90"/>
        <end position="103"/>
    </location>
</feature>
<dbReference type="OrthoDB" id="5352132at2759"/>
<gene>
    <name evidence="2" type="ORF">BDV98DRAFT_625481</name>
</gene>
<dbReference type="PANTHER" id="PTHR28307">
    <property type="entry name" value="PROTEIN PAL1"/>
    <property type="match status" value="1"/>
</dbReference>
<keyword evidence="3" id="KW-1185">Reference proteome</keyword>
<feature type="compositionally biased region" description="Polar residues" evidence="1">
    <location>
        <begin position="68"/>
        <end position="88"/>
    </location>
</feature>
<evidence type="ECO:0000313" key="3">
    <source>
        <dbReference type="Proteomes" id="UP000305067"/>
    </source>
</evidence>
<feature type="compositionally biased region" description="Basic residues" evidence="1">
    <location>
        <begin position="306"/>
        <end position="317"/>
    </location>
</feature>
<feature type="compositionally biased region" description="Basic and acidic residues" evidence="1">
    <location>
        <begin position="250"/>
        <end position="270"/>
    </location>
</feature>
<protein>
    <recommendedName>
        <fullName evidence="4">Pal1 cell morphology protein-domain-containing protein</fullName>
    </recommendedName>
</protein>
<dbReference type="AlphaFoldDB" id="A0A5C3R295"/>
<dbReference type="GO" id="GO:0005737">
    <property type="term" value="C:cytoplasm"/>
    <property type="evidence" value="ECO:0007669"/>
    <property type="project" value="TreeGrafter"/>
</dbReference>
<dbReference type="STRING" id="1884261.A0A5C3R295"/>
<feature type="compositionally biased region" description="Low complexity" evidence="1">
    <location>
        <begin position="236"/>
        <end position="249"/>
    </location>
</feature>
<proteinExistence type="predicted"/>
<dbReference type="Proteomes" id="UP000305067">
    <property type="component" value="Unassembled WGS sequence"/>
</dbReference>
<sequence length="466" mass="49694">MAPTTTGDPFADQAFADDHAPPPPPPKSKYHSHNKSMPINDAGNNHSDITKAVRDTVTVQGKSERNPISRSHTHTTAEPPSRLNASRRTVSHESSRMPTDKPKSKSKKGSQHADVIDRLDFTGVGPMFHHDGPFDACAPSRNKHRTKAPMAAWSPTGLSPRAGNDGPYPAPAVSGAAATFSYEHEAPRRKVDAIAEAWGIHEPEPFEEFSAGGGKHIDTPNSSIYKGRTGHGGAAAPGSSAAPAALAVPSRRDRGNGSGEERVRSRDKPRSAVPPPMPIFVPENGEAPLDQPIASPPLGSPGAGPKRSKSLMHRIRRLRDSPNVPLNNGAYENGSPTSPTGDANYRPGHRAKNSSLAIPRTTGEPASPLSDSSDFVYIDNSSTRRRADDAAPPSSYRNNNNNYDQYDTGKELPKSPNTPSDKEFYAYVNGNNRNNYFEGASPGGGAGIGRRGSLLMKAKGLVRGNK</sequence>
<dbReference type="EMBL" id="ML178815">
    <property type="protein sequence ID" value="TFL06759.1"/>
    <property type="molecule type" value="Genomic_DNA"/>
</dbReference>
<evidence type="ECO:0008006" key="4">
    <source>
        <dbReference type="Google" id="ProtNLM"/>
    </source>
</evidence>
<dbReference type="InterPro" id="IPR013226">
    <property type="entry name" value="Pal1"/>
</dbReference>
<organism evidence="2 3">
    <name type="scientific">Pterulicium gracile</name>
    <dbReference type="NCBI Taxonomy" id="1884261"/>
    <lineage>
        <taxon>Eukaryota</taxon>
        <taxon>Fungi</taxon>
        <taxon>Dikarya</taxon>
        <taxon>Basidiomycota</taxon>
        <taxon>Agaricomycotina</taxon>
        <taxon>Agaricomycetes</taxon>
        <taxon>Agaricomycetidae</taxon>
        <taxon>Agaricales</taxon>
        <taxon>Pleurotineae</taxon>
        <taxon>Pterulaceae</taxon>
        <taxon>Pterulicium</taxon>
    </lineage>
</organism>
<reference evidence="2 3" key="1">
    <citation type="journal article" date="2019" name="Nat. Ecol. Evol.">
        <title>Megaphylogeny resolves global patterns of mushroom evolution.</title>
        <authorList>
            <person name="Varga T."/>
            <person name="Krizsan K."/>
            <person name="Foldi C."/>
            <person name="Dima B."/>
            <person name="Sanchez-Garcia M."/>
            <person name="Sanchez-Ramirez S."/>
            <person name="Szollosi G.J."/>
            <person name="Szarkandi J.G."/>
            <person name="Papp V."/>
            <person name="Albert L."/>
            <person name="Andreopoulos W."/>
            <person name="Angelini C."/>
            <person name="Antonin V."/>
            <person name="Barry K.W."/>
            <person name="Bougher N.L."/>
            <person name="Buchanan P."/>
            <person name="Buyck B."/>
            <person name="Bense V."/>
            <person name="Catcheside P."/>
            <person name="Chovatia M."/>
            <person name="Cooper J."/>
            <person name="Damon W."/>
            <person name="Desjardin D."/>
            <person name="Finy P."/>
            <person name="Geml J."/>
            <person name="Haridas S."/>
            <person name="Hughes K."/>
            <person name="Justo A."/>
            <person name="Karasinski D."/>
            <person name="Kautmanova I."/>
            <person name="Kiss B."/>
            <person name="Kocsube S."/>
            <person name="Kotiranta H."/>
            <person name="LaButti K.M."/>
            <person name="Lechner B.E."/>
            <person name="Liimatainen K."/>
            <person name="Lipzen A."/>
            <person name="Lukacs Z."/>
            <person name="Mihaltcheva S."/>
            <person name="Morgado L.N."/>
            <person name="Niskanen T."/>
            <person name="Noordeloos M.E."/>
            <person name="Ohm R.A."/>
            <person name="Ortiz-Santana B."/>
            <person name="Ovrebo C."/>
            <person name="Racz N."/>
            <person name="Riley R."/>
            <person name="Savchenko A."/>
            <person name="Shiryaev A."/>
            <person name="Soop K."/>
            <person name="Spirin V."/>
            <person name="Szebenyi C."/>
            <person name="Tomsovsky M."/>
            <person name="Tulloss R.E."/>
            <person name="Uehling J."/>
            <person name="Grigoriev I.V."/>
            <person name="Vagvolgyi C."/>
            <person name="Papp T."/>
            <person name="Martin F.M."/>
            <person name="Miettinen O."/>
            <person name="Hibbett D.S."/>
            <person name="Nagy L.G."/>
        </authorList>
    </citation>
    <scope>NUCLEOTIDE SEQUENCE [LARGE SCALE GENOMIC DNA]</scope>
    <source>
        <strain evidence="2 3">CBS 309.79</strain>
    </source>
</reference>
<evidence type="ECO:0000256" key="1">
    <source>
        <dbReference type="SAM" id="MobiDB-lite"/>
    </source>
</evidence>
<feature type="region of interest" description="Disordered" evidence="1">
    <location>
        <begin position="208"/>
        <end position="423"/>
    </location>
</feature>
<name>A0A5C3R295_9AGAR</name>
<feature type="region of interest" description="Disordered" evidence="1">
    <location>
        <begin position="1"/>
        <end position="112"/>
    </location>
</feature>
<evidence type="ECO:0000313" key="2">
    <source>
        <dbReference type="EMBL" id="TFL06759.1"/>
    </source>
</evidence>
<dbReference type="Pfam" id="PF08316">
    <property type="entry name" value="Pal1"/>
    <property type="match status" value="1"/>
</dbReference>